<accession>A0A1M7MFB0</accession>
<evidence type="ECO:0000256" key="9">
    <source>
        <dbReference type="ARBA" id="ARBA00023159"/>
    </source>
</evidence>
<evidence type="ECO:0000256" key="3">
    <source>
        <dbReference type="ARBA" id="ARBA00011738"/>
    </source>
</evidence>
<comment type="similarity">
    <text evidence="2">Belongs to the DtxR/MntR family.</text>
</comment>
<evidence type="ECO:0000256" key="2">
    <source>
        <dbReference type="ARBA" id="ARBA00007871"/>
    </source>
</evidence>
<keyword evidence="16" id="KW-1185">Reference proteome</keyword>
<evidence type="ECO:0000256" key="10">
    <source>
        <dbReference type="ARBA" id="ARBA00023163"/>
    </source>
</evidence>
<dbReference type="SUPFAM" id="SSF47979">
    <property type="entry name" value="Iron-dependent repressor protein, dimerization domain"/>
    <property type="match status" value="1"/>
</dbReference>
<evidence type="ECO:0000256" key="8">
    <source>
        <dbReference type="ARBA" id="ARBA00023125"/>
    </source>
</evidence>
<evidence type="ECO:0000256" key="7">
    <source>
        <dbReference type="ARBA" id="ARBA00023015"/>
    </source>
</evidence>
<dbReference type="InterPro" id="IPR001367">
    <property type="entry name" value="Fe_dep_repressor"/>
</dbReference>
<dbReference type="SUPFAM" id="SSF46785">
    <property type="entry name" value="Winged helix' DNA-binding domain"/>
    <property type="match status" value="1"/>
</dbReference>
<comment type="function">
    <text evidence="12">In the presence of manganese, represses expression of mntH and mntS. Up-regulates expression of mntP.</text>
</comment>
<evidence type="ECO:0000256" key="6">
    <source>
        <dbReference type="ARBA" id="ARBA00022491"/>
    </source>
</evidence>
<dbReference type="GO" id="GO:0046983">
    <property type="term" value="F:protein dimerization activity"/>
    <property type="evidence" value="ECO:0007669"/>
    <property type="project" value="InterPro"/>
</dbReference>
<evidence type="ECO:0000256" key="4">
    <source>
        <dbReference type="ARBA" id="ARBA00022386"/>
    </source>
</evidence>
<dbReference type="InterPro" id="IPR038157">
    <property type="entry name" value="FeoA_core_dom"/>
</dbReference>
<dbReference type="GO" id="GO:0046914">
    <property type="term" value="F:transition metal ion binding"/>
    <property type="evidence" value="ECO:0007669"/>
    <property type="project" value="InterPro"/>
</dbReference>
<evidence type="ECO:0000256" key="12">
    <source>
        <dbReference type="ARBA" id="ARBA00025185"/>
    </source>
</evidence>
<dbReference type="AlphaFoldDB" id="A0A1M7MFB0"/>
<dbReference type="InterPro" id="IPR022687">
    <property type="entry name" value="HTH_DTXR"/>
</dbReference>
<dbReference type="InterPro" id="IPR050536">
    <property type="entry name" value="DtxR_MntR_Metal-Reg"/>
</dbReference>
<proteinExistence type="inferred from homology"/>
<evidence type="ECO:0000256" key="13">
    <source>
        <dbReference type="ARBA" id="ARBA00032593"/>
    </source>
</evidence>
<evidence type="ECO:0000256" key="5">
    <source>
        <dbReference type="ARBA" id="ARBA00022490"/>
    </source>
</evidence>
<name>A0A1M7MFB0_9BACT</name>
<dbReference type="InterPro" id="IPR036390">
    <property type="entry name" value="WH_DNA-bd_sf"/>
</dbReference>
<feature type="domain" description="HTH dtxR-type" evidence="14">
    <location>
        <begin position="1"/>
        <end position="63"/>
    </location>
</feature>
<gene>
    <name evidence="15" type="ORF">SAMN04488057_104247</name>
</gene>
<keyword evidence="5" id="KW-0963">Cytoplasm</keyword>
<evidence type="ECO:0000259" key="14">
    <source>
        <dbReference type="PROSITE" id="PS50944"/>
    </source>
</evidence>
<keyword evidence="10" id="KW-0804">Transcription</keyword>
<evidence type="ECO:0000256" key="11">
    <source>
        <dbReference type="ARBA" id="ARBA00023211"/>
    </source>
</evidence>
<dbReference type="PANTHER" id="PTHR33238">
    <property type="entry name" value="IRON (METAL) DEPENDENT REPRESSOR, DTXR FAMILY"/>
    <property type="match status" value="1"/>
</dbReference>
<dbReference type="InterPro" id="IPR036421">
    <property type="entry name" value="Fe_dep_repressor_sf"/>
</dbReference>
<dbReference type="Gene3D" id="1.10.60.10">
    <property type="entry name" value="Iron dependent repressor, metal binding and dimerisation domain"/>
    <property type="match status" value="1"/>
</dbReference>
<dbReference type="PROSITE" id="PS50944">
    <property type="entry name" value="HTH_DTXR"/>
    <property type="match status" value="1"/>
</dbReference>
<dbReference type="Pfam" id="PF04023">
    <property type="entry name" value="FeoA"/>
    <property type="match status" value="1"/>
</dbReference>
<dbReference type="SMART" id="SM00529">
    <property type="entry name" value="HTH_DTXR"/>
    <property type="match status" value="1"/>
</dbReference>
<dbReference type="InterPro" id="IPR036388">
    <property type="entry name" value="WH-like_DNA-bd_sf"/>
</dbReference>
<keyword evidence="7" id="KW-0805">Transcription regulation</keyword>
<comment type="subunit">
    <text evidence="3">Homodimer.</text>
</comment>
<dbReference type="Gene3D" id="1.10.10.10">
    <property type="entry name" value="Winged helix-like DNA-binding domain superfamily/Winged helix DNA-binding domain"/>
    <property type="match status" value="1"/>
</dbReference>
<keyword evidence="6" id="KW-0678">Repressor</keyword>
<keyword evidence="8" id="KW-0238">DNA-binding</keyword>
<dbReference type="Proteomes" id="UP000184513">
    <property type="component" value="Unassembled WGS sequence"/>
</dbReference>
<dbReference type="OrthoDB" id="9791355at2"/>
<dbReference type="Pfam" id="PF01325">
    <property type="entry name" value="Fe_dep_repress"/>
    <property type="match status" value="1"/>
</dbReference>
<keyword evidence="11" id="KW-0464">Manganese</keyword>
<dbReference type="RefSeq" id="WP_073094026.1">
    <property type="nucleotide sequence ID" value="NZ_FRCY01000004.1"/>
</dbReference>
<dbReference type="Pfam" id="PF02742">
    <property type="entry name" value="Fe_dep_repr_C"/>
    <property type="match status" value="1"/>
</dbReference>
<dbReference type="EMBL" id="FRCY01000004">
    <property type="protein sequence ID" value="SHM89053.1"/>
    <property type="molecule type" value="Genomic_DNA"/>
</dbReference>
<dbReference type="GO" id="GO:0005737">
    <property type="term" value="C:cytoplasm"/>
    <property type="evidence" value="ECO:0007669"/>
    <property type="project" value="UniProtKB-SubCell"/>
</dbReference>
<keyword evidence="9" id="KW-0010">Activator</keyword>
<dbReference type="PANTHER" id="PTHR33238:SF11">
    <property type="entry name" value="TRANSCRIPTIONAL REGULATOR MNTR"/>
    <property type="match status" value="1"/>
</dbReference>
<comment type="subcellular location">
    <subcellularLocation>
        <location evidence="1">Cytoplasm</location>
    </subcellularLocation>
</comment>
<organism evidence="15 16">
    <name type="scientific">Cyclobacterium lianum</name>
    <dbReference type="NCBI Taxonomy" id="388280"/>
    <lineage>
        <taxon>Bacteria</taxon>
        <taxon>Pseudomonadati</taxon>
        <taxon>Bacteroidota</taxon>
        <taxon>Cytophagia</taxon>
        <taxon>Cytophagales</taxon>
        <taxon>Cyclobacteriaceae</taxon>
        <taxon>Cyclobacterium</taxon>
    </lineage>
</organism>
<dbReference type="InterPro" id="IPR022689">
    <property type="entry name" value="Iron_dep_repressor"/>
</dbReference>
<sequence>MKNESSTVENYIKTIYSLCDKNGKTTVSAVAERLQNNPASVSNMVRRLHEKGLLENKSKLILSKEGNLLARQLIRKHRLWETFLVRVLNFKWEEVHDIAEQLEHVHSPLLTERLPVFLKYPKFDPHGDPIPDKKGNLPDLNAIPLTEAEVDQLYIFRSVATDKSDFLNYLNKKGLQLGQKWKVTEKEEFDGSVKLLIDENREVYFSETVAQNF</sequence>
<evidence type="ECO:0000313" key="15">
    <source>
        <dbReference type="EMBL" id="SHM89053.1"/>
    </source>
</evidence>
<evidence type="ECO:0000313" key="16">
    <source>
        <dbReference type="Proteomes" id="UP000184513"/>
    </source>
</evidence>
<dbReference type="GO" id="GO:0003700">
    <property type="term" value="F:DNA-binding transcription factor activity"/>
    <property type="evidence" value="ECO:0007669"/>
    <property type="project" value="InterPro"/>
</dbReference>
<dbReference type="GO" id="GO:0003677">
    <property type="term" value="F:DNA binding"/>
    <property type="evidence" value="ECO:0007669"/>
    <property type="project" value="UniProtKB-KW"/>
</dbReference>
<dbReference type="Gene3D" id="2.30.30.90">
    <property type="match status" value="1"/>
</dbReference>
<dbReference type="InterPro" id="IPR007167">
    <property type="entry name" value="Fe-transptr_FeoA-like"/>
</dbReference>
<dbReference type="STRING" id="388280.SAMN04488057_104247"/>
<protein>
    <recommendedName>
        <fullName evidence="4">Transcriptional regulator MntR</fullName>
    </recommendedName>
    <alternativeName>
        <fullName evidence="13">Manganese transport regulator</fullName>
    </alternativeName>
</protein>
<evidence type="ECO:0000256" key="1">
    <source>
        <dbReference type="ARBA" id="ARBA00004496"/>
    </source>
</evidence>
<reference evidence="15 16" key="1">
    <citation type="submission" date="2016-11" db="EMBL/GenBank/DDBJ databases">
        <authorList>
            <person name="Jaros S."/>
            <person name="Januszkiewicz K."/>
            <person name="Wedrychowicz H."/>
        </authorList>
    </citation>
    <scope>NUCLEOTIDE SEQUENCE [LARGE SCALE GENOMIC DNA]</scope>
    <source>
        <strain evidence="15 16">CGMCC 1.6102</strain>
    </source>
</reference>